<evidence type="ECO:0000256" key="2">
    <source>
        <dbReference type="SAM" id="Phobius"/>
    </source>
</evidence>
<keyword evidence="2" id="KW-1133">Transmembrane helix</keyword>
<keyword evidence="4" id="KW-1185">Reference proteome</keyword>
<feature type="coiled-coil region" evidence="1">
    <location>
        <begin position="90"/>
        <end position="117"/>
    </location>
</feature>
<dbReference type="InterPro" id="IPR016024">
    <property type="entry name" value="ARM-type_fold"/>
</dbReference>
<accession>A0ABS3NBP5</accession>
<protein>
    <recommendedName>
        <fullName evidence="5">Phage tail tape measure protein</fullName>
    </recommendedName>
</protein>
<feature type="transmembrane region" description="Helical" evidence="2">
    <location>
        <begin position="383"/>
        <end position="406"/>
    </location>
</feature>
<organism evidence="3 4">
    <name type="scientific">Metabacillus bambusae</name>
    <dbReference type="NCBI Taxonomy" id="2795218"/>
    <lineage>
        <taxon>Bacteria</taxon>
        <taxon>Bacillati</taxon>
        <taxon>Bacillota</taxon>
        <taxon>Bacilli</taxon>
        <taxon>Bacillales</taxon>
        <taxon>Bacillaceae</taxon>
        <taxon>Metabacillus</taxon>
    </lineage>
</organism>
<feature type="transmembrane region" description="Helical" evidence="2">
    <location>
        <begin position="434"/>
        <end position="454"/>
    </location>
</feature>
<dbReference type="RefSeq" id="WP_207982459.1">
    <property type="nucleotide sequence ID" value="NZ_JAGDEL010000043.1"/>
</dbReference>
<dbReference type="Gene3D" id="1.20.1170.10">
    <property type="match status" value="1"/>
</dbReference>
<dbReference type="SUPFAM" id="SSF48371">
    <property type="entry name" value="ARM repeat"/>
    <property type="match status" value="1"/>
</dbReference>
<evidence type="ECO:0000313" key="4">
    <source>
        <dbReference type="Proteomes" id="UP000663981"/>
    </source>
</evidence>
<evidence type="ECO:0000313" key="3">
    <source>
        <dbReference type="EMBL" id="MBO1515608.1"/>
    </source>
</evidence>
<name>A0ABS3NBP5_9BACI</name>
<evidence type="ECO:0008006" key="5">
    <source>
        <dbReference type="Google" id="ProtNLM"/>
    </source>
</evidence>
<keyword evidence="2" id="KW-0472">Membrane</keyword>
<sequence>MADGKVVVDSSIDDSGITRGLKKIKDKLEGFNSSLIKTASLGSAIAIAPSLVPALAAATGGALALGASFAAAGIGAGAFGAVAVSALGQVFEASEEVAKLEERIANADSAKERIAAQKELAALYGDMSEAQRGALKELQSFKTFWGDFVKQFETPIFEAFGESLALTKNLFTGLAPTISNVADVVNKLMQEMNNGVIGGGLKDFFGWLESNAAEALYNFAHIAGNTISGVWHLLGAFSPLGAEIEEGLLSLTKRFSEWAASLSASKAFQTFVDYVRENGKTVLSVLGNLVSILLDVGRVLGPVGQKALEVLDILTSFLAGDVTGAIEVFKKAFGEDAYNSVMDFFNSFKEGLDSTGLSLTTIKEFITMFVESSIERFKMVSSFIISAFSIIWTFVQPLVLEMLAFFQEKLQQITQFWKENGEQIMQAVQNAFDFILQVIQFIMPAVMFIIQGVWEGIKDIIDGALNVIMGLIKVFAGLFTGDWSKMWEGVKQLLSGAIQLIWGLIQVGFLGKIFGGIKTFAKKTVDSFMDMVKGAKGKFDDLVSSAKTKFDDIKDKIMTPIRKATDFVKEQIDKIVGFFKNMKISFPKIKLPHFSVSGKFDLMPPGLSMPKVNVDWFKDGGLFPANSPRLIGIGDNKMHKEAALPLSPSVLGMIGSKIAAEMPSGSGESGGLPSLLQLIVDKEVLAEAVYDPVSKKMNQRMPQSRRRV</sequence>
<reference evidence="3 4" key="1">
    <citation type="submission" date="2021-03" db="EMBL/GenBank/DDBJ databases">
        <title>Whole genome sequence of Metabacillus bambusae BG109.</title>
        <authorList>
            <person name="Jeong J.W."/>
        </authorList>
    </citation>
    <scope>NUCLEOTIDE SEQUENCE [LARGE SCALE GENOMIC DNA]</scope>
    <source>
        <strain evidence="3 4">BG109</strain>
    </source>
</reference>
<feature type="transmembrane region" description="Helical" evidence="2">
    <location>
        <begin position="460"/>
        <end position="481"/>
    </location>
</feature>
<gene>
    <name evidence="3" type="ORF">I7822_28765</name>
</gene>
<feature type="transmembrane region" description="Helical" evidence="2">
    <location>
        <begin position="493"/>
        <end position="514"/>
    </location>
</feature>
<keyword evidence="2" id="KW-0812">Transmembrane</keyword>
<proteinExistence type="predicted"/>
<comment type="caution">
    <text evidence="3">The sequence shown here is derived from an EMBL/GenBank/DDBJ whole genome shotgun (WGS) entry which is preliminary data.</text>
</comment>
<evidence type="ECO:0000256" key="1">
    <source>
        <dbReference type="SAM" id="Coils"/>
    </source>
</evidence>
<dbReference type="Proteomes" id="UP000663981">
    <property type="component" value="Unassembled WGS sequence"/>
</dbReference>
<dbReference type="EMBL" id="JAGDEL010000043">
    <property type="protein sequence ID" value="MBO1515608.1"/>
    <property type="molecule type" value="Genomic_DNA"/>
</dbReference>
<keyword evidence="1" id="KW-0175">Coiled coil</keyword>